<dbReference type="Proteomes" id="UP000297729">
    <property type="component" value="Unassembled WGS sequence"/>
</dbReference>
<protein>
    <submittedName>
        <fullName evidence="1">Uncharacterized protein</fullName>
    </submittedName>
</protein>
<organism evidence="1 2">
    <name type="scientific">Duganella callida</name>
    <dbReference type="NCBI Taxonomy" id="2561932"/>
    <lineage>
        <taxon>Bacteria</taxon>
        <taxon>Pseudomonadati</taxon>
        <taxon>Pseudomonadota</taxon>
        <taxon>Betaproteobacteria</taxon>
        <taxon>Burkholderiales</taxon>
        <taxon>Oxalobacteraceae</taxon>
        <taxon>Telluria group</taxon>
        <taxon>Duganella</taxon>
    </lineage>
</organism>
<evidence type="ECO:0000313" key="1">
    <source>
        <dbReference type="EMBL" id="TFW18671.1"/>
    </source>
</evidence>
<gene>
    <name evidence="1" type="ORF">E4L98_17650</name>
</gene>
<dbReference type="RefSeq" id="WP_135202854.1">
    <property type="nucleotide sequence ID" value="NZ_SPVG01000180.1"/>
</dbReference>
<evidence type="ECO:0000313" key="2">
    <source>
        <dbReference type="Proteomes" id="UP000297729"/>
    </source>
</evidence>
<reference evidence="1 2" key="1">
    <citation type="submission" date="2019-03" db="EMBL/GenBank/DDBJ databases">
        <title>Draft Genome Sequence of Duganella callidus sp. nov., a Novel Duganella Species Isolated from Cultivated Soil.</title>
        <authorList>
            <person name="Raths R."/>
            <person name="Peta V."/>
            <person name="Bucking H."/>
        </authorList>
    </citation>
    <scope>NUCLEOTIDE SEQUENCE [LARGE SCALE GENOMIC DNA]</scope>
    <source>
        <strain evidence="1 2">DN04</strain>
    </source>
</reference>
<dbReference type="AlphaFoldDB" id="A0A4Y9SFC7"/>
<dbReference type="EMBL" id="SPVG01000180">
    <property type="protein sequence ID" value="TFW18671.1"/>
    <property type="molecule type" value="Genomic_DNA"/>
</dbReference>
<name>A0A4Y9SFC7_9BURK</name>
<dbReference type="OrthoDB" id="7068271at2"/>
<keyword evidence="2" id="KW-1185">Reference proteome</keyword>
<proteinExistence type="predicted"/>
<sequence>MSNIIIPLNGTDFYYKNGSLHLGIPANIPVGSIDPYYPNLPKFLSDAILRQRHFGNYLADGLQTGHLTFNRQTGLAEFNSKIGKSQFIGYVFEAMTVRMINDNLSTIGKNVLCWISHRTGRSTPTDKYIKQFEAIGTGSVDTSKRHSFYFEPGANTDVMFVRAVPKKRSRIVEFEPLTINGSTATASLQVKAITSNVRDEIIMPLLNGKYRHVLTYLVNPRTGVHTYYECMDEIKRMYSDRRLTWDEYQHLLNSIIQPSDMGMDQYYINEYYQYLYRNHPMNIQPDDLTNAAANIEIAGFVKGEGLILPSDMKLQDDPDETSPRY</sequence>
<accession>A0A4Y9SFC7</accession>
<comment type="caution">
    <text evidence="1">The sequence shown here is derived from an EMBL/GenBank/DDBJ whole genome shotgun (WGS) entry which is preliminary data.</text>
</comment>